<evidence type="ECO:0000259" key="6">
    <source>
        <dbReference type="PROSITE" id="PS50893"/>
    </source>
</evidence>
<evidence type="ECO:0000256" key="5">
    <source>
        <dbReference type="ARBA" id="ARBA00023251"/>
    </source>
</evidence>
<dbReference type="SUPFAM" id="SSF52540">
    <property type="entry name" value="P-loop containing nucleoside triphosphate hydrolases"/>
    <property type="match status" value="1"/>
</dbReference>
<keyword evidence="3" id="KW-0547">Nucleotide-binding</keyword>
<dbReference type="PROSITE" id="PS50893">
    <property type="entry name" value="ABC_TRANSPORTER_2"/>
    <property type="match status" value="1"/>
</dbReference>
<keyword evidence="4 7" id="KW-0067">ATP-binding</keyword>
<dbReference type="PROSITE" id="PS00211">
    <property type="entry name" value="ABC_TRANSPORTER_1"/>
    <property type="match status" value="1"/>
</dbReference>
<evidence type="ECO:0000313" key="8">
    <source>
        <dbReference type="Proteomes" id="UP001219297"/>
    </source>
</evidence>
<dbReference type="Proteomes" id="UP001219297">
    <property type="component" value="Unassembled WGS sequence"/>
</dbReference>
<dbReference type="GO" id="GO:0005524">
    <property type="term" value="F:ATP binding"/>
    <property type="evidence" value="ECO:0007669"/>
    <property type="project" value="UniProtKB-KW"/>
</dbReference>
<reference evidence="7 8" key="1">
    <citation type="submission" date="2023-02" db="EMBL/GenBank/DDBJ databases">
        <title>Defining the Infant Male Urobiome and Moving Towards Mechanisms in Urobiome Research.</title>
        <authorList>
            <person name="Reasoner S."/>
            <person name="Flores V."/>
            <person name="Van Horn G."/>
            <person name="Morales G."/>
            <person name="Peard L."/>
            <person name="Abelson B."/>
            <person name="Manuel C."/>
            <person name="Lee J."/>
            <person name="Baker B."/>
            <person name="Williams T."/>
            <person name="Schmitz J."/>
            <person name="Clayton D."/>
            <person name="Hadjifrangiskou M."/>
        </authorList>
    </citation>
    <scope>NUCLEOTIDE SEQUENCE [LARGE SCALE GENOMIC DNA]</scope>
    <source>
        <strain evidence="7 8">AS1053</strain>
    </source>
</reference>
<dbReference type="EMBL" id="JARBHI010000009">
    <property type="protein sequence ID" value="MDE1656368.1"/>
    <property type="molecule type" value="Genomic_DNA"/>
</dbReference>
<proteinExistence type="predicted"/>
<keyword evidence="8" id="KW-1185">Reference proteome</keyword>
<dbReference type="InterPro" id="IPR027417">
    <property type="entry name" value="P-loop_NTPase"/>
</dbReference>
<organism evidence="7 8">
    <name type="scientific">Actinotignum sanguinis</name>
    <dbReference type="NCBI Taxonomy" id="1445614"/>
    <lineage>
        <taxon>Bacteria</taxon>
        <taxon>Bacillati</taxon>
        <taxon>Actinomycetota</taxon>
        <taxon>Actinomycetes</taxon>
        <taxon>Actinomycetales</taxon>
        <taxon>Actinomycetaceae</taxon>
        <taxon>Actinotignum</taxon>
    </lineage>
</organism>
<dbReference type="CDD" id="cd03230">
    <property type="entry name" value="ABC_DR_subfamily_A"/>
    <property type="match status" value="1"/>
</dbReference>
<keyword evidence="5" id="KW-0046">Antibiotic resistance</keyword>
<dbReference type="InterPro" id="IPR050763">
    <property type="entry name" value="ABC_transporter_ATP-binding"/>
</dbReference>
<evidence type="ECO:0000256" key="2">
    <source>
        <dbReference type="ARBA" id="ARBA00022448"/>
    </source>
</evidence>
<keyword evidence="2" id="KW-0813">Transport</keyword>
<dbReference type="PANTHER" id="PTHR42711">
    <property type="entry name" value="ABC TRANSPORTER ATP-BINDING PROTEIN"/>
    <property type="match status" value="1"/>
</dbReference>
<name>A0ABT5V5W7_9ACTO</name>
<feature type="domain" description="ABC transporter" evidence="6">
    <location>
        <begin position="20"/>
        <end position="243"/>
    </location>
</feature>
<evidence type="ECO:0000256" key="1">
    <source>
        <dbReference type="ARBA" id="ARBA00004202"/>
    </source>
</evidence>
<comment type="subcellular location">
    <subcellularLocation>
        <location evidence="1">Cell membrane</location>
        <topology evidence="1">Peripheral membrane protein</topology>
    </subcellularLocation>
</comment>
<dbReference type="Gene3D" id="3.40.50.300">
    <property type="entry name" value="P-loop containing nucleotide triphosphate hydrolases"/>
    <property type="match status" value="1"/>
</dbReference>
<dbReference type="Pfam" id="PF00005">
    <property type="entry name" value="ABC_tran"/>
    <property type="match status" value="1"/>
</dbReference>
<comment type="caution">
    <text evidence="7">The sequence shown here is derived from an EMBL/GenBank/DDBJ whole genome shotgun (WGS) entry which is preliminary data.</text>
</comment>
<protein>
    <submittedName>
        <fullName evidence="7">ABC transporter ATP-binding protein</fullName>
    </submittedName>
</protein>
<gene>
    <name evidence="7" type="ORF">PWJ81_04705</name>
</gene>
<accession>A0ABT5V5W7</accession>
<dbReference type="InterPro" id="IPR003593">
    <property type="entry name" value="AAA+_ATPase"/>
</dbReference>
<dbReference type="RefSeq" id="WP_274732751.1">
    <property type="nucleotide sequence ID" value="NZ_CAMXYX010000004.1"/>
</dbReference>
<evidence type="ECO:0000256" key="3">
    <source>
        <dbReference type="ARBA" id="ARBA00022741"/>
    </source>
</evidence>
<dbReference type="PANTHER" id="PTHR42711:SF17">
    <property type="entry name" value="ABC TRANSPORTER ATP-BINDING PROTEIN"/>
    <property type="match status" value="1"/>
</dbReference>
<dbReference type="SMART" id="SM00382">
    <property type="entry name" value="AAA"/>
    <property type="match status" value="1"/>
</dbReference>
<evidence type="ECO:0000256" key="4">
    <source>
        <dbReference type="ARBA" id="ARBA00022840"/>
    </source>
</evidence>
<dbReference type="GeneID" id="83608287"/>
<sequence length="325" mass="34247">MNTIPGANPPHPVPTAHPVVAARALSRSFGQVRAVDNLSLTITTGEIVALLGPNGAGKTTLLDMVLGFTKPSSGTLDVLGQAPGSPALTGHIGAMLQTGGMLRDLTAAETLHFLADCLPSHLPVADVIERAGMSDFASRKIAKCSGGQIQRIRFGAALLSDPELLILDEPTAGLDATARRDFWAHIRADAARGRTIIFATHYLQEAQDLAERVILMNNGRIVADGSVADITAQQRHHLTVTWNPQSSITPEELARRTGADTIERDGELVRFTVADSDRLAAVILNEGLGSHLQISAASLEDAFFTLTASPHTDSPATAAPEGARS</sequence>
<dbReference type="InterPro" id="IPR017871">
    <property type="entry name" value="ABC_transporter-like_CS"/>
</dbReference>
<dbReference type="InterPro" id="IPR003439">
    <property type="entry name" value="ABC_transporter-like_ATP-bd"/>
</dbReference>
<evidence type="ECO:0000313" key="7">
    <source>
        <dbReference type="EMBL" id="MDE1656368.1"/>
    </source>
</evidence>